<evidence type="ECO:0000256" key="1">
    <source>
        <dbReference type="ARBA" id="ARBA00004167"/>
    </source>
</evidence>
<dbReference type="GO" id="GO:0016853">
    <property type="term" value="F:isomerase activity"/>
    <property type="evidence" value="ECO:0007669"/>
    <property type="project" value="UniProtKB-KW"/>
</dbReference>
<dbReference type="InterPro" id="IPR013766">
    <property type="entry name" value="Thioredoxin_domain"/>
</dbReference>
<protein>
    <submittedName>
        <fullName evidence="8">Disulfide isomerase</fullName>
    </submittedName>
</protein>
<feature type="compositionally biased region" description="Basic and acidic residues" evidence="5">
    <location>
        <begin position="248"/>
        <end position="285"/>
    </location>
</feature>
<evidence type="ECO:0000256" key="6">
    <source>
        <dbReference type="SAM" id="Phobius"/>
    </source>
</evidence>
<evidence type="ECO:0000313" key="8">
    <source>
        <dbReference type="EMBL" id="KAK2776807.1"/>
    </source>
</evidence>
<comment type="caution">
    <text evidence="8">The sequence shown here is derived from an EMBL/GenBank/DDBJ whole genome shotgun (WGS) entry which is preliminary data.</text>
</comment>
<feature type="region of interest" description="Disordered" evidence="5">
    <location>
        <begin position="230"/>
        <end position="341"/>
    </location>
</feature>
<feature type="domain" description="Thioredoxin" evidence="7">
    <location>
        <begin position="84"/>
        <end position="227"/>
    </location>
</feature>
<dbReference type="SUPFAM" id="SSF52833">
    <property type="entry name" value="Thioredoxin-like"/>
    <property type="match status" value="3"/>
</dbReference>
<dbReference type="GO" id="GO:0016020">
    <property type="term" value="C:membrane"/>
    <property type="evidence" value="ECO:0007669"/>
    <property type="project" value="UniProtKB-SubCell"/>
</dbReference>
<dbReference type="GO" id="GO:0005783">
    <property type="term" value="C:endoplasmic reticulum"/>
    <property type="evidence" value="ECO:0007669"/>
    <property type="project" value="TreeGrafter"/>
</dbReference>
<keyword evidence="3 6" id="KW-1133">Transmembrane helix</keyword>
<dbReference type="AlphaFoldDB" id="A0AAD9YSZ0"/>
<dbReference type="Gene3D" id="3.40.30.10">
    <property type="entry name" value="Glutaredoxin"/>
    <property type="match status" value="2"/>
</dbReference>
<evidence type="ECO:0000313" key="9">
    <source>
        <dbReference type="Proteomes" id="UP001281614"/>
    </source>
</evidence>
<reference evidence="8" key="1">
    <citation type="submission" date="2023-02" db="EMBL/GenBank/DDBJ databases">
        <title>Colletotrichum kahawae CIFC_Que2 genome sequencing and assembly.</title>
        <authorList>
            <person name="Baroncelli R."/>
        </authorList>
    </citation>
    <scope>NUCLEOTIDE SEQUENCE</scope>
    <source>
        <strain evidence="8">CIFC_Que2</strain>
    </source>
</reference>
<evidence type="ECO:0000256" key="2">
    <source>
        <dbReference type="ARBA" id="ARBA00022692"/>
    </source>
</evidence>
<feature type="domain" description="Thioredoxin" evidence="7">
    <location>
        <begin position="333"/>
        <end position="574"/>
    </location>
</feature>
<feature type="compositionally biased region" description="Basic and acidic residues" evidence="5">
    <location>
        <begin position="299"/>
        <end position="333"/>
    </location>
</feature>
<dbReference type="PROSITE" id="PS51352">
    <property type="entry name" value="THIOREDOXIN_2"/>
    <property type="match status" value="2"/>
</dbReference>
<dbReference type="EMBL" id="VYYT01000024">
    <property type="protein sequence ID" value="KAK2776807.1"/>
    <property type="molecule type" value="Genomic_DNA"/>
</dbReference>
<gene>
    <name evidence="8" type="ORF">CKAH01_03299</name>
</gene>
<name>A0AAD9YSZ0_COLKA</name>
<proteinExistence type="predicted"/>
<keyword evidence="4 6" id="KW-0472">Membrane</keyword>
<evidence type="ECO:0000256" key="3">
    <source>
        <dbReference type="ARBA" id="ARBA00022989"/>
    </source>
</evidence>
<evidence type="ECO:0000259" key="7">
    <source>
        <dbReference type="PROSITE" id="PS51352"/>
    </source>
</evidence>
<dbReference type="InterPro" id="IPR052250">
    <property type="entry name" value="PDI_TMX3"/>
</dbReference>
<sequence length="823" mass="92990">TLFVTPRPSLHDTTRSIHSPLCLHDACATKRILNRSRLSLLNFAASSTTRFATSFLSNHFAPARCNLVAAMRLSPLFLFLGSSLLGGVQAAAKEDDRENTYFNSMKVPPILELTPDTFDKEVKSSQFMLIKHYSPYCPHCIDYAPIFQTLYEFYYTSKPETEDKSFTEFYDFRFATVNCVAYFDLCASHNVQSYPSTILYKNGEVAELIKGVKEIDQVSPILEKYLEAAKPGSRPRSLSLPEAGDNYSPDKEPGKADDSKKVTNDKTDAKADSKAPAKADEKTDAKAPPNEQAPPKAPPAKDEKATEVKGDAKTDSKVDPKADAKPDAVKADTKPSTTAEKAVATPTKAVVKKPTVTPNKEGISVPLTAEKFQTLVTMTQDPWFVKFYAPWCHHCQAMAPNWQQLAKEMKGKLNIGEVNCDVESRLCKDVRLRGYPTILFFKGGERVEYDGLRGLGDFVHYAEKAIDICDGVLDVDAESLQVLEEKEEVIFIYFYDHATTSEDFMALERLPLSLIGKAKLVKTQDPVLFARYKITTWPRLLVSREGRPTYYQPLTPKEMRDVHGVLNWMKSVWLPIVPEMTASNAREIMDGKIVVLGIVNREDQEGFLRAKRELKSAANEWMDKQILLFQHERQELRDAKQLRIDEADDRGDQRALRQAKAIRINMDKSDRKQVGFAWVDAVFWQRWIRTTYGIDTKDGDRVIINDEDNRRYWDTTITGNNILLSRTSILETINKVITSPPKIKPKLTISSFEKIFFDMRVTFVEHPYLTMGCILGLALGAASWFRGRVRRGRGGHFRLEESWGNKELMKEGLLGPNGNGKVD</sequence>
<keyword evidence="8" id="KW-0413">Isomerase</keyword>
<evidence type="ECO:0000256" key="4">
    <source>
        <dbReference type="ARBA" id="ARBA00023136"/>
    </source>
</evidence>
<dbReference type="Pfam" id="PF00085">
    <property type="entry name" value="Thioredoxin"/>
    <property type="match status" value="2"/>
</dbReference>
<comment type="subcellular location">
    <subcellularLocation>
        <location evidence="1">Membrane</location>
        <topology evidence="1">Single-pass membrane protein</topology>
    </subcellularLocation>
</comment>
<dbReference type="InterPro" id="IPR036249">
    <property type="entry name" value="Thioredoxin-like_sf"/>
</dbReference>
<dbReference type="PANTHER" id="PTHR46426">
    <property type="entry name" value="PROTEIN DISULFIDE-ISOMERASE TMX3"/>
    <property type="match status" value="1"/>
</dbReference>
<organism evidence="8 9">
    <name type="scientific">Colletotrichum kahawae</name>
    <name type="common">Coffee berry disease fungus</name>
    <dbReference type="NCBI Taxonomy" id="34407"/>
    <lineage>
        <taxon>Eukaryota</taxon>
        <taxon>Fungi</taxon>
        <taxon>Dikarya</taxon>
        <taxon>Ascomycota</taxon>
        <taxon>Pezizomycotina</taxon>
        <taxon>Sordariomycetes</taxon>
        <taxon>Hypocreomycetidae</taxon>
        <taxon>Glomerellales</taxon>
        <taxon>Glomerellaceae</taxon>
        <taxon>Colletotrichum</taxon>
        <taxon>Colletotrichum gloeosporioides species complex</taxon>
    </lineage>
</organism>
<keyword evidence="2 6" id="KW-0812">Transmembrane</keyword>
<keyword evidence="9" id="KW-1185">Reference proteome</keyword>
<dbReference type="PANTHER" id="PTHR46426:SF1">
    <property type="entry name" value="PROTEIN DISULFIDE-ISOMERASE TMX3"/>
    <property type="match status" value="1"/>
</dbReference>
<feature type="transmembrane region" description="Helical" evidence="6">
    <location>
        <begin position="768"/>
        <end position="785"/>
    </location>
</feature>
<accession>A0AAD9YSZ0</accession>
<feature type="non-terminal residue" evidence="8">
    <location>
        <position position="823"/>
    </location>
</feature>
<dbReference type="Proteomes" id="UP001281614">
    <property type="component" value="Unassembled WGS sequence"/>
</dbReference>
<dbReference type="CDD" id="cd02961">
    <property type="entry name" value="PDI_a_family"/>
    <property type="match status" value="2"/>
</dbReference>
<evidence type="ECO:0000256" key="5">
    <source>
        <dbReference type="SAM" id="MobiDB-lite"/>
    </source>
</evidence>